<dbReference type="OrthoDB" id="8039522at2"/>
<evidence type="ECO:0000256" key="4">
    <source>
        <dbReference type="ARBA" id="ARBA00022840"/>
    </source>
</evidence>
<dbReference type="InterPro" id="IPR003439">
    <property type="entry name" value="ABC_transporter-like_ATP-bd"/>
</dbReference>
<dbReference type="Gene3D" id="3.40.50.300">
    <property type="entry name" value="P-loop containing nucleotide triphosphate hydrolases"/>
    <property type="match status" value="2"/>
</dbReference>
<evidence type="ECO:0000256" key="3">
    <source>
        <dbReference type="ARBA" id="ARBA00022741"/>
    </source>
</evidence>
<dbReference type="Proteomes" id="UP000272400">
    <property type="component" value="Unassembled WGS sequence"/>
</dbReference>
<keyword evidence="4 6" id="KW-0067">ATP-binding</keyword>
<sequence length="505" mass="53668">MGLGVTYVLDADHVSKRFGGAHALADAALRVRQGTVHALLGGNGSGKSTMIKCLAGVHSADAGTVRLHGREIKAENLTSSRARAEGLRFVHQDLGLFDSLTVAENFALDAGFPVHQLGGIRWRALRSRVGRLLERHELAVSSDTLVGALRPATKTMVAVVRALQDQEGTEHILMLDEPTASLPDAESRALMDTLRRRAAAGQTIVLVSHRLQEVLAVADDFTIFRDGRVVSRLEASSPSENELIELMVGEALSDEEVSPATISGERVLELSAVVAGPLTGLDLEVTAGEIVGLAGPLGSGRSTALSVIFGSHTPSSGEVRVGGQVMTGRTVAEMMRAGVALVPQDRGRDAAWPAAPVAENMTLSVLGRYFSGWMRDRASRADARDLIGRFAIKTPSVAAPLSALSGGNQQKVVLARWLRRDPTVLLLDEPTQGVDVRSRADIYRHIREVASRGCGVLVASSDFEELVRVCDRVVVLADGKAGPSLPVSGLSANRITELVQKGVRL</sequence>
<dbReference type="PROSITE" id="PS50893">
    <property type="entry name" value="ABC_TRANSPORTER_2"/>
    <property type="match status" value="2"/>
</dbReference>
<evidence type="ECO:0000313" key="6">
    <source>
        <dbReference type="EMBL" id="ROO88054.1"/>
    </source>
</evidence>
<keyword evidence="1" id="KW-0813">Transport</keyword>
<evidence type="ECO:0000256" key="2">
    <source>
        <dbReference type="ARBA" id="ARBA00022737"/>
    </source>
</evidence>
<evidence type="ECO:0000256" key="1">
    <source>
        <dbReference type="ARBA" id="ARBA00022448"/>
    </source>
</evidence>
<dbReference type="InterPro" id="IPR050107">
    <property type="entry name" value="ABC_carbohydrate_import_ATPase"/>
</dbReference>
<keyword evidence="7" id="KW-1185">Reference proteome</keyword>
<feature type="domain" description="ABC transporter" evidence="5">
    <location>
        <begin position="9"/>
        <end position="251"/>
    </location>
</feature>
<feature type="domain" description="ABC transporter" evidence="5">
    <location>
        <begin position="262"/>
        <end position="503"/>
    </location>
</feature>
<dbReference type="PANTHER" id="PTHR43790:SF9">
    <property type="entry name" value="GALACTOFURANOSE TRANSPORTER ATP-BINDING PROTEIN YTFR"/>
    <property type="match status" value="1"/>
</dbReference>
<keyword evidence="3" id="KW-0547">Nucleotide-binding</keyword>
<evidence type="ECO:0000313" key="7">
    <source>
        <dbReference type="Proteomes" id="UP000272400"/>
    </source>
</evidence>
<dbReference type="SUPFAM" id="SSF52540">
    <property type="entry name" value="P-loop containing nucleoside triphosphate hydrolases"/>
    <property type="match status" value="2"/>
</dbReference>
<keyword evidence="2" id="KW-0677">Repeat</keyword>
<dbReference type="CDD" id="cd03215">
    <property type="entry name" value="ABC_Carb_Monos_II"/>
    <property type="match status" value="1"/>
</dbReference>
<organism evidence="6 7">
    <name type="scientific">Actinocorallia herbida</name>
    <dbReference type="NCBI Taxonomy" id="58109"/>
    <lineage>
        <taxon>Bacteria</taxon>
        <taxon>Bacillati</taxon>
        <taxon>Actinomycetota</taxon>
        <taxon>Actinomycetes</taxon>
        <taxon>Streptosporangiales</taxon>
        <taxon>Thermomonosporaceae</taxon>
        <taxon>Actinocorallia</taxon>
    </lineage>
</organism>
<dbReference type="SMART" id="SM00382">
    <property type="entry name" value="AAA"/>
    <property type="match status" value="2"/>
</dbReference>
<dbReference type="CDD" id="cd03216">
    <property type="entry name" value="ABC_Carb_Monos_I"/>
    <property type="match status" value="1"/>
</dbReference>
<dbReference type="Pfam" id="PF00005">
    <property type="entry name" value="ABC_tran"/>
    <property type="match status" value="2"/>
</dbReference>
<dbReference type="PANTHER" id="PTHR43790">
    <property type="entry name" value="CARBOHYDRATE TRANSPORT ATP-BINDING PROTEIN MG119-RELATED"/>
    <property type="match status" value="1"/>
</dbReference>
<reference evidence="6 7" key="1">
    <citation type="submission" date="2018-11" db="EMBL/GenBank/DDBJ databases">
        <title>Sequencing the genomes of 1000 actinobacteria strains.</title>
        <authorList>
            <person name="Klenk H.-P."/>
        </authorList>
    </citation>
    <scope>NUCLEOTIDE SEQUENCE [LARGE SCALE GENOMIC DNA]</scope>
    <source>
        <strain evidence="6 7">DSM 44254</strain>
    </source>
</reference>
<dbReference type="EMBL" id="RJKE01000001">
    <property type="protein sequence ID" value="ROO88054.1"/>
    <property type="molecule type" value="Genomic_DNA"/>
</dbReference>
<dbReference type="InterPro" id="IPR017871">
    <property type="entry name" value="ABC_transporter-like_CS"/>
</dbReference>
<comment type="caution">
    <text evidence="6">The sequence shown here is derived from an EMBL/GenBank/DDBJ whole genome shotgun (WGS) entry which is preliminary data.</text>
</comment>
<dbReference type="InterPro" id="IPR027417">
    <property type="entry name" value="P-loop_NTPase"/>
</dbReference>
<dbReference type="PROSITE" id="PS00211">
    <property type="entry name" value="ABC_TRANSPORTER_1"/>
    <property type="match status" value="1"/>
</dbReference>
<name>A0A3N1D3E0_9ACTN</name>
<evidence type="ECO:0000259" key="5">
    <source>
        <dbReference type="PROSITE" id="PS50893"/>
    </source>
</evidence>
<dbReference type="InterPro" id="IPR003593">
    <property type="entry name" value="AAA+_ATPase"/>
</dbReference>
<protein>
    <submittedName>
        <fullName evidence="6">Ribose transport system ATP-binding protein</fullName>
    </submittedName>
</protein>
<gene>
    <name evidence="6" type="ORF">EDD29_5708</name>
</gene>
<accession>A0A3N1D3E0</accession>
<dbReference type="GO" id="GO:0005524">
    <property type="term" value="F:ATP binding"/>
    <property type="evidence" value="ECO:0007669"/>
    <property type="project" value="UniProtKB-KW"/>
</dbReference>
<proteinExistence type="predicted"/>
<dbReference type="AlphaFoldDB" id="A0A3N1D3E0"/>
<dbReference type="GO" id="GO:0016887">
    <property type="term" value="F:ATP hydrolysis activity"/>
    <property type="evidence" value="ECO:0007669"/>
    <property type="project" value="InterPro"/>
</dbReference>